<feature type="domain" description="MARVEL" evidence="9">
    <location>
        <begin position="224"/>
        <end position="353"/>
    </location>
</feature>
<dbReference type="RefSeq" id="XP_034013481.1">
    <property type="nucleotide sequence ID" value="XM_034154076.1"/>
</dbReference>
<keyword evidence="6 8" id="KW-0472">Membrane</keyword>
<comment type="caution">
    <text evidence="10">The sequence shown here is derived from an EMBL/GenBank/DDBJ whole genome shotgun (WGS) entry which is preliminary data.</text>
</comment>
<evidence type="ECO:0000256" key="2">
    <source>
        <dbReference type="ARBA" id="ARBA00022692"/>
    </source>
</evidence>
<dbReference type="InterPro" id="IPR008253">
    <property type="entry name" value="Marvel"/>
</dbReference>
<evidence type="ECO:0000256" key="8">
    <source>
        <dbReference type="SAM" id="Phobius"/>
    </source>
</evidence>
<evidence type="ECO:0000256" key="3">
    <source>
        <dbReference type="ARBA" id="ARBA00022737"/>
    </source>
</evidence>
<dbReference type="SUPFAM" id="SSF48403">
    <property type="entry name" value="Ankyrin repeat"/>
    <property type="match status" value="1"/>
</dbReference>
<feature type="transmembrane region" description="Helical" evidence="8">
    <location>
        <begin position="224"/>
        <end position="242"/>
    </location>
</feature>
<proteinExistence type="predicted"/>
<dbReference type="PANTHER" id="PTHR24171">
    <property type="entry name" value="ANKYRIN REPEAT DOMAIN-CONTAINING PROTEIN 39-RELATED"/>
    <property type="match status" value="1"/>
</dbReference>
<dbReference type="PRINTS" id="PR01415">
    <property type="entry name" value="ANKYRIN"/>
</dbReference>
<keyword evidence="5 7" id="KW-0040">ANK repeat</keyword>
<sequence>MDHDAYPIHEALQKGNHNIALQLLHQKPKDVTKTDADGRTPLHWAVSANDNAMVKAIIEDDAFAKWADDVIEAEDDSGWTPLHIAVANGNEELVAYLLDHGADVNATTGNGTTTLHLAVSKSPSVVPQLLAHKASFRPDGAGYTPLHRAAAKGSQPIITQLVEAKGASVIDKRDNDGWTALHHAMAEGHGEAAVQLIGLGADATIKSHDGESPHDVAAPKVSQAFNFVLLACAIGLTGSLAATTINHYNPQVSFAVFASAFGLLTSSIYGVLAYFIAALAWPVILWIFDFLNFVFTFAAATAIAANIHCHSCGNKEYRDHNNIIQGSTQRCRKAQASVAFLYISAFVFIASGVFSFISMVRGGAFSYGRRPAAPRVGLPTMSQV</sequence>
<dbReference type="PROSITE" id="PS50088">
    <property type="entry name" value="ANK_REPEAT"/>
    <property type="match status" value="4"/>
</dbReference>
<keyword evidence="3" id="KW-0677">Repeat</keyword>
<dbReference type="AlphaFoldDB" id="A0A642UTF2"/>
<evidence type="ECO:0000256" key="1">
    <source>
        <dbReference type="ARBA" id="ARBA00004141"/>
    </source>
</evidence>
<evidence type="ECO:0000256" key="4">
    <source>
        <dbReference type="ARBA" id="ARBA00022989"/>
    </source>
</evidence>
<gene>
    <name evidence="10" type="ORF">DIURU_001523</name>
</gene>
<feature type="repeat" description="ANK" evidence="7">
    <location>
        <begin position="141"/>
        <end position="174"/>
    </location>
</feature>
<dbReference type="Gene3D" id="1.25.40.20">
    <property type="entry name" value="Ankyrin repeat-containing domain"/>
    <property type="match status" value="2"/>
</dbReference>
<keyword evidence="4 8" id="KW-1133">Transmembrane helix</keyword>
<dbReference type="InterPro" id="IPR002110">
    <property type="entry name" value="Ankyrin_rpt"/>
</dbReference>
<feature type="repeat" description="ANK" evidence="7">
    <location>
        <begin position="176"/>
        <end position="208"/>
    </location>
</feature>
<evidence type="ECO:0000256" key="5">
    <source>
        <dbReference type="ARBA" id="ARBA00023043"/>
    </source>
</evidence>
<dbReference type="Pfam" id="PF12796">
    <property type="entry name" value="Ank_2"/>
    <property type="match status" value="2"/>
</dbReference>
<evidence type="ECO:0000313" key="10">
    <source>
        <dbReference type="EMBL" id="KAA8905095.1"/>
    </source>
</evidence>
<comment type="subcellular location">
    <subcellularLocation>
        <location evidence="1">Membrane</location>
        <topology evidence="1">Multi-pass membrane protein</topology>
    </subcellularLocation>
</comment>
<organism evidence="10 11">
    <name type="scientific">Diutina rugosa</name>
    <name type="common">Yeast</name>
    <name type="synonym">Candida rugosa</name>
    <dbReference type="NCBI Taxonomy" id="5481"/>
    <lineage>
        <taxon>Eukaryota</taxon>
        <taxon>Fungi</taxon>
        <taxon>Dikarya</taxon>
        <taxon>Ascomycota</taxon>
        <taxon>Saccharomycotina</taxon>
        <taxon>Pichiomycetes</taxon>
        <taxon>Debaryomycetaceae</taxon>
        <taxon>Diutina</taxon>
    </lineage>
</organism>
<feature type="transmembrane region" description="Helical" evidence="8">
    <location>
        <begin position="283"/>
        <end position="305"/>
    </location>
</feature>
<evidence type="ECO:0000259" key="9">
    <source>
        <dbReference type="Pfam" id="PF01284"/>
    </source>
</evidence>
<dbReference type="GO" id="GO:0016020">
    <property type="term" value="C:membrane"/>
    <property type="evidence" value="ECO:0007669"/>
    <property type="project" value="UniProtKB-SubCell"/>
</dbReference>
<dbReference type="PANTHER" id="PTHR24171:SF8">
    <property type="entry name" value="BRCA1-ASSOCIATED RING DOMAIN PROTEIN 1"/>
    <property type="match status" value="1"/>
</dbReference>
<name>A0A642UTF2_DIURU</name>
<feature type="transmembrane region" description="Helical" evidence="8">
    <location>
        <begin position="254"/>
        <end position="277"/>
    </location>
</feature>
<dbReference type="SMART" id="SM00248">
    <property type="entry name" value="ANK"/>
    <property type="match status" value="6"/>
</dbReference>
<feature type="transmembrane region" description="Helical" evidence="8">
    <location>
        <begin position="339"/>
        <end position="360"/>
    </location>
</feature>
<keyword evidence="11" id="KW-1185">Reference proteome</keyword>
<accession>A0A642UTF2</accession>
<dbReference type="Proteomes" id="UP000449547">
    <property type="component" value="Unassembled WGS sequence"/>
</dbReference>
<dbReference type="GeneID" id="54780176"/>
<dbReference type="InterPro" id="IPR036770">
    <property type="entry name" value="Ankyrin_rpt-contain_sf"/>
</dbReference>
<dbReference type="VEuPathDB" id="FungiDB:DIURU_001523"/>
<evidence type="ECO:0000313" key="11">
    <source>
        <dbReference type="Proteomes" id="UP000449547"/>
    </source>
</evidence>
<protein>
    <recommendedName>
        <fullName evidence="9">MARVEL domain-containing protein</fullName>
    </recommendedName>
</protein>
<evidence type="ECO:0000256" key="7">
    <source>
        <dbReference type="PROSITE-ProRule" id="PRU00023"/>
    </source>
</evidence>
<evidence type="ECO:0000256" key="6">
    <source>
        <dbReference type="ARBA" id="ARBA00023136"/>
    </source>
</evidence>
<dbReference type="GO" id="GO:0004842">
    <property type="term" value="F:ubiquitin-protein transferase activity"/>
    <property type="evidence" value="ECO:0007669"/>
    <property type="project" value="TreeGrafter"/>
</dbReference>
<keyword evidence="2 8" id="KW-0812">Transmembrane</keyword>
<feature type="repeat" description="ANK" evidence="7">
    <location>
        <begin position="77"/>
        <end position="109"/>
    </location>
</feature>
<dbReference type="GO" id="GO:0085020">
    <property type="term" value="P:protein K6-linked ubiquitination"/>
    <property type="evidence" value="ECO:0007669"/>
    <property type="project" value="TreeGrafter"/>
</dbReference>
<dbReference type="Pfam" id="PF01284">
    <property type="entry name" value="MARVEL"/>
    <property type="match status" value="1"/>
</dbReference>
<dbReference type="OrthoDB" id="5423111at2759"/>
<dbReference type="EMBL" id="SWFT01000050">
    <property type="protein sequence ID" value="KAA8905095.1"/>
    <property type="molecule type" value="Genomic_DNA"/>
</dbReference>
<reference evidence="10 11" key="1">
    <citation type="submission" date="2019-07" db="EMBL/GenBank/DDBJ databases">
        <title>Genome assembly of two rare yeast pathogens: Diutina rugosa and Trichomonascus ciferrii.</title>
        <authorList>
            <person name="Mixao V."/>
            <person name="Saus E."/>
            <person name="Hansen A."/>
            <person name="Lass-Flor C."/>
            <person name="Gabaldon T."/>
        </authorList>
    </citation>
    <scope>NUCLEOTIDE SEQUENCE [LARGE SCALE GENOMIC DNA]</scope>
    <source>
        <strain evidence="10 11">CBS 613</strain>
    </source>
</reference>
<feature type="repeat" description="ANK" evidence="7">
    <location>
        <begin position="37"/>
        <end position="69"/>
    </location>
</feature>
<dbReference type="PROSITE" id="PS50297">
    <property type="entry name" value="ANK_REP_REGION"/>
    <property type="match status" value="4"/>
</dbReference>